<dbReference type="Proteomes" id="UP001285441">
    <property type="component" value="Unassembled WGS sequence"/>
</dbReference>
<dbReference type="PANTHER" id="PTHR35186:SF4">
    <property type="entry name" value="PRION-INHIBITION AND PROPAGATION HELO DOMAIN-CONTAINING PROTEIN"/>
    <property type="match status" value="1"/>
</dbReference>
<evidence type="ECO:0000256" key="1">
    <source>
        <dbReference type="SAM" id="SignalP"/>
    </source>
</evidence>
<evidence type="ECO:0000259" key="2">
    <source>
        <dbReference type="Pfam" id="PF24476"/>
    </source>
</evidence>
<gene>
    <name evidence="3" type="ORF">B0H63DRAFT_556836</name>
</gene>
<dbReference type="InterPro" id="IPR056002">
    <property type="entry name" value="DUF7580"/>
</dbReference>
<dbReference type="PANTHER" id="PTHR35186">
    <property type="entry name" value="ANK_REP_REGION DOMAIN-CONTAINING PROTEIN"/>
    <property type="match status" value="1"/>
</dbReference>
<feature type="domain" description="DUF7580" evidence="2">
    <location>
        <begin position="210"/>
        <end position="572"/>
    </location>
</feature>
<sequence length="576" mass="64697">MSGFEVAGVVLAALPLIISSLEHYRSGKGAASAFVKWHGHLDKLIFRLKLQQTFFYLDTLELLRVANVEEIEDRVDLTEEECAAVLADAKTGEELKRFLGPLYATSIEILGRYEACLKALAGKIGHIKRLPKTAKDDLREILRANPPNQGKFAFKERLSFTMERGALKVLLEELQEERLSLKVITKSMITQQEYATREPSQESLKMVQRFAKVRDIAVSLFSALCRGSSNCQCRTQHSAMAQLESRVFKKQQERRKLDQGRREPTLFNIVLPLDGTVLQQALVNAVMDEEDASNPVCTMLPSPPTSGSRTVTFSPAIHTAPQRPSRSEVNNLCLSGREAWNKGDLLRLELVADILALSTEIGASQPPTSSINKISTDTTLEAFLSYGWQNEEARLTPKQQTLFALDIASSILQFHETRWFIAPWNSKTIKFLVANTNTTTTQGGISVVIGAFIEQNLHIPALQQQQPSPSNQSPKPETALLELAILLLEIWHHRPLDVWASAAQIDVHTPDHRRIAATRWLQSTAERLPLHYLIAVEQCLAICSGRLRYWSDDTFQKYYCENIIKPLLESCKTWVG</sequence>
<name>A0AAE0NY29_9PEZI</name>
<protein>
    <recommendedName>
        <fullName evidence="2">DUF7580 domain-containing protein</fullName>
    </recommendedName>
</protein>
<proteinExistence type="predicted"/>
<accession>A0AAE0NY29</accession>
<reference evidence="3" key="2">
    <citation type="submission" date="2023-06" db="EMBL/GenBank/DDBJ databases">
        <authorList>
            <consortium name="Lawrence Berkeley National Laboratory"/>
            <person name="Haridas S."/>
            <person name="Hensen N."/>
            <person name="Bonometti L."/>
            <person name="Westerberg I."/>
            <person name="Brannstrom I.O."/>
            <person name="Guillou S."/>
            <person name="Cros-Aarteil S."/>
            <person name="Calhoun S."/>
            <person name="Kuo A."/>
            <person name="Mondo S."/>
            <person name="Pangilinan J."/>
            <person name="Riley R."/>
            <person name="LaButti K."/>
            <person name="Andreopoulos B."/>
            <person name="Lipzen A."/>
            <person name="Chen C."/>
            <person name="Yanf M."/>
            <person name="Daum C."/>
            <person name="Ng V."/>
            <person name="Clum A."/>
            <person name="Steindorff A."/>
            <person name="Ohm R."/>
            <person name="Martin F."/>
            <person name="Silar P."/>
            <person name="Natvig D."/>
            <person name="Lalanne C."/>
            <person name="Gautier V."/>
            <person name="Ament-velasquez S.L."/>
            <person name="Kruys A."/>
            <person name="Hutchinson M.I."/>
            <person name="Powell A.J."/>
            <person name="Barry K."/>
            <person name="Miller A.N."/>
            <person name="Grigoriev I.V."/>
            <person name="Debuchy R."/>
            <person name="Gladieux P."/>
            <person name="Thoren M.H."/>
            <person name="Johannesson H."/>
        </authorList>
    </citation>
    <scope>NUCLEOTIDE SEQUENCE</scope>
    <source>
        <strain evidence="3">CBS 232.78</strain>
    </source>
</reference>
<evidence type="ECO:0000313" key="3">
    <source>
        <dbReference type="EMBL" id="KAK3389729.1"/>
    </source>
</evidence>
<keyword evidence="4" id="KW-1185">Reference proteome</keyword>
<reference evidence="3" key="1">
    <citation type="journal article" date="2023" name="Mol. Phylogenet. Evol.">
        <title>Genome-scale phylogeny and comparative genomics of the fungal order Sordariales.</title>
        <authorList>
            <person name="Hensen N."/>
            <person name="Bonometti L."/>
            <person name="Westerberg I."/>
            <person name="Brannstrom I.O."/>
            <person name="Guillou S."/>
            <person name="Cros-Aarteil S."/>
            <person name="Calhoun S."/>
            <person name="Haridas S."/>
            <person name="Kuo A."/>
            <person name="Mondo S."/>
            <person name="Pangilinan J."/>
            <person name="Riley R."/>
            <person name="LaButti K."/>
            <person name="Andreopoulos B."/>
            <person name="Lipzen A."/>
            <person name="Chen C."/>
            <person name="Yan M."/>
            <person name="Daum C."/>
            <person name="Ng V."/>
            <person name="Clum A."/>
            <person name="Steindorff A."/>
            <person name="Ohm R.A."/>
            <person name="Martin F."/>
            <person name="Silar P."/>
            <person name="Natvig D.O."/>
            <person name="Lalanne C."/>
            <person name="Gautier V."/>
            <person name="Ament-Velasquez S.L."/>
            <person name="Kruys A."/>
            <person name="Hutchinson M.I."/>
            <person name="Powell A.J."/>
            <person name="Barry K."/>
            <person name="Miller A.N."/>
            <person name="Grigoriev I.V."/>
            <person name="Debuchy R."/>
            <person name="Gladieux P."/>
            <person name="Hiltunen Thoren M."/>
            <person name="Johannesson H."/>
        </authorList>
    </citation>
    <scope>NUCLEOTIDE SEQUENCE</scope>
    <source>
        <strain evidence="3">CBS 232.78</strain>
    </source>
</reference>
<feature type="chain" id="PRO_5042121715" description="DUF7580 domain-containing protein" evidence="1">
    <location>
        <begin position="21"/>
        <end position="576"/>
    </location>
</feature>
<dbReference type="Pfam" id="PF24476">
    <property type="entry name" value="DUF7580"/>
    <property type="match status" value="1"/>
</dbReference>
<evidence type="ECO:0000313" key="4">
    <source>
        <dbReference type="Proteomes" id="UP001285441"/>
    </source>
</evidence>
<comment type="caution">
    <text evidence="3">The sequence shown here is derived from an EMBL/GenBank/DDBJ whole genome shotgun (WGS) entry which is preliminary data.</text>
</comment>
<keyword evidence="1" id="KW-0732">Signal</keyword>
<feature type="signal peptide" evidence="1">
    <location>
        <begin position="1"/>
        <end position="20"/>
    </location>
</feature>
<organism evidence="3 4">
    <name type="scientific">Podospora didyma</name>
    <dbReference type="NCBI Taxonomy" id="330526"/>
    <lineage>
        <taxon>Eukaryota</taxon>
        <taxon>Fungi</taxon>
        <taxon>Dikarya</taxon>
        <taxon>Ascomycota</taxon>
        <taxon>Pezizomycotina</taxon>
        <taxon>Sordariomycetes</taxon>
        <taxon>Sordariomycetidae</taxon>
        <taxon>Sordariales</taxon>
        <taxon>Podosporaceae</taxon>
        <taxon>Podospora</taxon>
    </lineage>
</organism>
<dbReference type="AlphaFoldDB" id="A0AAE0NY29"/>
<dbReference type="EMBL" id="JAULSW010000002">
    <property type="protein sequence ID" value="KAK3389729.1"/>
    <property type="molecule type" value="Genomic_DNA"/>
</dbReference>